<dbReference type="FunFam" id="4.10.240.10:FF:000012">
    <property type="entry name" value="C6 transcription factor"/>
    <property type="match status" value="1"/>
</dbReference>
<evidence type="ECO:0000259" key="3">
    <source>
        <dbReference type="PROSITE" id="PS50048"/>
    </source>
</evidence>
<dbReference type="SUPFAM" id="SSF57701">
    <property type="entry name" value="Zn2/Cys6 DNA-binding domain"/>
    <property type="match status" value="1"/>
</dbReference>
<dbReference type="AlphaFoldDB" id="A0A179FMD4"/>
<dbReference type="PANTHER" id="PTHR31644">
    <property type="entry name" value="TRANSCRIPTIONAL ACTIVATOR ARO80-RELATED"/>
    <property type="match status" value="1"/>
</dbReference>
<feature type="compositionally biased region" description="Polar residues" evidence="2">
    <location>
        <begin position="872"/>
        <end position="881"/>
    </location>
</feature>
<evidence type="ECO:0000313" key="5">
    <source>
        <dbReference type="Proteomes" id="UP000078397"/>
    </source>
</evidence>
<accession>A0A179FMD4</accession>
<dbReference type="GO" id="GO:0000981">
    <property type="term" value="F:DNA-binding transcription factor activity, RNA polymerase II-specific"/>
    <property type="evidence" value="ECO:0007669"/>
    <property type="project" value="InterPro"/>
</dbReference>
<dbReference type="STRING" id="1380566.A0A179FMD4"/>
<dbReference type="RefSeq" id="XP_022284399.1">
    <property type="nucleotide sequence ID" value="XM_022428601.1"/>
</dbReference>
<feature type="compositionally biased region" description="Polar residues" evidence="2">
    <location>
        <begin position="25"/>
        <end position="36"/>
    </location>
</feature>
<dbReference type="InterPro" id="IPR001138">
    <property type="entry name" value="Zn2Cys6_DnaBD"/>
</dbReference>
<dbReference type="PANTHER" id="PTHR31644:SF2">
    <property type="entry name" value="TRANSCRIPTIONAL ACTIVATOR ARO80-RELATED"/>
    <property type="match status" value="1"/>
</dbReference>
<dbReference type="PROSITE" id="PS50048">
    <property type="entry name" value="ZN2_CY6_FUNGAL_2"/>
    <property type="match status" value="1"/>
</dbReference>
<name>A0A179FMD4_METCM</name>
<feature type="region of interest" description="Disordered" evidence="2">
    <location>
        <begin position="871"/>
        <end position="907"/>
    </location>
</feature>
<evidence type="ECO:0000313" key="4">
    <source>
        <dbReference type="EMBL" id="OAQ66734.2"/>
    </source>
</evidence>
<dbReference type="GO" id="GO:0005634">
    <property type="term" value="C:nucleus"/>
    <property type="evidence" value="ECO:0007669"/>
    <property type="project" value="TreeGrafter"/>
</dbReference>
<organism evidence="4 5">
    <name type="scientific">Pochonia chlamydosporia 170</name>
    <dbReference type="NCBI Taxonomy" id="1380566"/>
    <lineage>
        <taxon>Eukaryota</taxon>
        <taxon>Fungi</taxon>
        <taxon>Dikarya</taxon>
        <taxon>Ascomycota</taxon>
        <taxon>Pezizomycotina</taxon>
        <taxon>Sordariomycetes</taxon>
        <taxon>Hypocreomycetidae</taxon>
        <taxon>Hypocreales</taxon>
        <taxon>Clavicipitaceae</taxon>
        <taxon>Pochonia</taxon>
    </lineage>
</organism>
<feature type="domain" description="Zn(2)-C6 fungal-type" evidence="3">
    <location>
        <begin position="65"/>
        <end position="101"/>
    </location>
</feature>
<dbReference type="InterPro" id="IPR036864">
    <property type="entry name" value="Zn2-C6_fun-type_DNA-bd_sf"/>
</dbReference>
<dbReference type="GO" id="GO:0045944">
    <property type="term" value="P:positive regulation of transcription by RNA polymerase II"/>
    <property type="evidence" value="ECO:0007669"/>
    <property type="project" value="TreeGrafter"/>
</dbReference>
<feature type="compositionally biased region" description="Low complexity" evidence="2">
    <location>
        <begin position="232"/>
        <end position="242"/>
    </location>
</feature>
<dbReference type="Pfam" id="PF00172">
    <property type="entry name" value="Zn_clus"/>
    <property type="match status" value="1"/>
</dbReference>
<comment type="caution">
    <text evidence="4">The sequence shown here is derived from an EMBL/GenBank/DDBJ whole genome shotgun (WGS) entry which is preliminary data.</text>
</comment>
<dbReference type="KEGG" id="pchm:VFPPC_08255"/>
<dbReference type="PROSITE" id="PS00463">
    <property type="entry name" value="ZN2_CY6_FUNGAL_1"/>
    <property type="match status" value="1"/>
</dbReference>
<feature type="region of interest" description="Disordered" evidence="2">
    <location>
        <begin position="218"/>
        <end position="267"/>
    </location>
</feature>
<feature type="region of interest" description="Disordered" evidence="2">
    <location>
        <begin position="1"/>
        <end position="61"/>
    </location>
</feature>
<keyword evidence="5" id="KW-1185">Reference proteome</keyword>
<dbReference type="EMBL" id="LSBJ02000004">
    <property type="protein sequence ID" value="OAQ66734.2"/>
    <property type="molecule type" value="Genomic_DNA"/>
</dbReference>
<evidence type="ECO:0000256" key="2">
    <source>
        <dbReference type="SAM" id="MobiDB-lite"/>
    </source>
</evidence>
<dbReference type="OrthoDB" id="2262349at2759"/>
<dbReference type="Proteomes" id="UP000078397">
    <property type="component" value="Unassembled WGS sequence"/>
</dbReference>
<protein>
    <submittedName>
        <fullName evidence="4">C6 transcription factor</fullName>
    </submittedName>
</protein>
<dbReference type="SMART" id="SM00066">
    <property type="entry name" value="GAL4"/>
    <property type="match status" value="1"/>
</dbReference>
<feature type="compositionally biased region" description="Low complexity" evidence="2">
    <location>
        <begin position="41"/>
        <end position="57"/>
    </location>
</feature>
<gene>
    <name evidence="4" type="ORF">VFPPC_08255</name>
</gene>
<feature type="compositionally biased region" description="Low complexity" evidence="2">
    <location>
        <begin position="7"/>
        <end position="24"/>
    </location>
</feature>
<dbReference type="InterPro" id="IPR052780">
    <property type="entry name" value="AAA_Catabolism_Regulators"/>
</dbReference>
<proteinExistence type="predicted"/>
<keyword evidence="1" id="KW-0539">Nucleus</keyword>
<feature type="region of interest" description="Disordered" evidence="2">
    <location>
        <begin position="127"/>
        <end position="186"/>
    </location>
</feature>
<dbReference type="GO" id="GO:0008270">
    <property type="term" value="F:zinc ion binding"/>
    <property type="evidence" value="ECO:0007669"/>
    <property type="project" value="InterPro"/>
</dbReference>
<reference evidence="4 5" key="1">
    <citation type="journal article" date="2016" name="PLoS Pathog.">
        <title>Biosynthesis of antibiotic leucinostatins in bio-control fungus Purpureocillium lilacinum and their inhibition on phytophthora revealed by genome mining.</title>
        <authorList>
            <person name="Wang G."/>
            <person name="Liu Z."/>
            <person name="Lin R."/>
            <person name="Li E."/>
            <person name="Mao Z."/>
            <person name="Ling J."/>
            <person name="Yang Y."/>
            <person name="Yin W.B."/>
            <person name="Xie B."/>
        </authorList>
    </citation>
    <scope>NUCLEOTIDE SEQUENCE [LARGE SCALE GENOMIC DNA]</scope>
    <source>
        <strain evidence="4">170</strain>
    </source>
</reference>
<dbReference type="CDD" id="cd00067">
    <property type="entry name" value="GAL4"/>
    <property type="match status" value="1"/>
</dbReference>
<feature type="compositionally biased region" description="Basic and acidic residues" evidence="2">
    <location>
        <begin position="164"/>
        <end position="178"/>
    </location>
</feature>
<dbReference type="Gene3D" id="4.10.240.10">
    <property type="entry name" value="Zn(2)-C6 fungal-type DNA-binding domain"/>
    <property type="match status" value="1"/>
</dbReference>
<dbReference type="GeneID" id="28850987"/>
<evidence type="ECO:0000256" key="1">
    <source>
        <dbReference type="ARBA" id="ARBA00023242"/>
    </source>
</evidence>
<dbReference type="GO" id="GO:0009074">
    <property type="term" value="P:aromatic amino acid family catabolic process"/>
    <property type="evidence" value="ECO:0007669"/>
    <property type="project" value="TreeGrafter"/>
</dbReference>
<sequence length="1052" mass="115926">MAQPHYGAGTSASSPSVSATPGAAQQSHQTGSSSGAGDTPAKQQQSQSQQQSSAANAQHKRVYQACIPCRRRKVRCDLGSVDNPHDPPCVRCRRESKECYFSATRRKRKTDDDEGSDVDEYIIRNGRKRIHATGSPPPPRLDRRFYSDVPLTPGGSHGRSQPLRRPDGNKPRQRRDSELDGDGDANLENLEAQQAMRRAVYNPHDALDLLYKAATDSPAANNHGREGSIASATTAPTHQPTPQDNPNRDIPRPRTMSTAKPEAEHHLPQRQFDDHRPQQTQQQPVDPILVQPPALRAQPGYAEALRAWSRFRFVRAGWFTAQEAIEYVDYYYKFLSPMTPISPPTFSDPASHMTLLTEEPILTVTLLTIASRYRQMPGTGGHCRSHAIPEQLWTYLRGMIERCLWGQEAFGGGFCGSGGPGSSSMIMEEADTSSTAPWRGMRKGSLRTLGTIESLLILTEWHPRALHFPPQEATDELMLPDYNAPATSSDDPSKNVGAGFGGKRIESWLEPAWRSDRMCWMLLSTAMGLGYELGVFDDIDEMLKDDTITRPEYLDEAYRTRANRIKRLLLIYTSQLAGRLGWTSMTPEHLRKADPAVARRRTATNEGNTPSTSSMANGFNYVPDLELDDQIIHCWAGISNAMHVGNEKLFRSRKYTTEIIQTGRYVELLREYSPLLRDWYREFELFRLPQFIRHILTIEYEYVRIYVNSLSLQAVVERCTNNAGQNANGNNANGQAANGPTQLSPQTMINYGKLPLGQLGGFTINDQEYVREVVSGCRNLLRTVVEGLLPGGYLKHAPVRTYFRIISGAMFLLKTFALGAPRSDVKLSIELMDATVEALRNCVVDDVHLGIRFADLLETLTSRLRNRFIQAPTMQQGSGKDQSPLPEGTNIASSAAAGTHGGDHTANWVGKHAQKLREGLTGQYRPASPGAEGNNISATPFDLSTGNFPYPGASSIGPSTPAAHVENNGAPPPPSGMDMHLFEGWDNPGNEMWYLPPGPAFFQNMGDSSVAMTAEGVNVGGLDLLEYMAMDPVQFSSIDGPGSTNGNAGTQG</sequence>